<feature type="region of interest" description="Disordered" evidence="1">
    <location>
        <begin position="297"/>
        <end position="371"/>
    </location>
</feature>
<sequence length="882" mass="95338">MPENAPSDGLIGQARMFFAEHLVRDVQAWLDQAMQAAQDVADKPAERAVAQQRRDMLQELMQRGADWPVQLTEQIRDRMSLASSLNTSTGALLSSLQGDRALELVDDATVQREILKSRLSLAIMDRCTWEYADLRARAIQITGKPELDDDDLLRPLSLARCVIRSWTDAGLSLDAWQVVHDVMQPAVAKRCEEAYHETNRWLVERGVMPEVDLRQFIRRADGSPTQVAGLDSTRGAEATIQASGDDVAATHANAGSAPVSVSAALKSVLPDLVAPAAQAAAQQRALSMRPAFGGGANNGGGNNGGGAVQGGGNASGQAAGGPGWQGTQTAGAGFSGAQHASEPQGAHVANGDTGGQAYSSGGPMSGHVHTGMSFDETRMMTRQAPSLGQPHIVLERFSDIMERHVPGFRDVANARPASAQLAHAMAQAQERLVAKAEAGVVVNSSGSVLDGGVSPSALMRELRERQAALKQAASTPAERATIELVALLFQSILTEDRIPAALRVWFARLQMPVLRVAIAEPDFFSSTDHPARRLIDRMGACVMGFEGGAESIGPALETEIKRVVQVVEAFPDTGRRVFQTVLNEFERFLEGYYRDQHEGAKVGVSLAQQIEQRETLAIQYTIEMRKLLSEMPVQEGVRDFLFHIWADVLATTAVRHGPNSDAVRVVREAAAELMWTASAKSSREERAEVIRRLPPLLATLRQGMNTASMAAGKQEEAMKSLNFALTAAFGARATVISPSQLEDLKKRLETIEEMLPDDDFEIDETWVLDDSHPNSENLEIVADGGSMPTPAMLTAATELSIGTAFRLEYRGRSEVVRLAWQGMHKQLSLFAAPRGRCVLFQKARLAAYLQAGLLVPAQDESLTLAATRQAINRINAEPALLN</sequence>
<proteinExistence type="predicted"/>
<evidence type="ECO:0000313" key="2">
    <source>
        <dbReference type="EMBL" id="MEK8044722.1"/>
    </source>
</evidence>
<dbReference type="Pfam" id="PF07793">
    <property type="entry name" value="DUF1631"/>
    <property type="match status" value="1"/>
</dbReference>
<dbReference type="Proteomes" id="UP001379945">
    <property type="component" value="Unassembled WGS sequence"/>
</dbReference>
<organism evidence="2 3">
    <name type="scientific">Ideonella margarita</name>
    <dbReference type="NCBI Taxonomy" id="2984191"/>
    <lineage>
        <taxon>Bacteria</taxon>
        <taxon>Pseudomonadati</taxon>
        <taxon>Pseudomonadota</taxon>
        <taxon>Betaproteobacteria</taxon>
        <taxon>Burkholderiales</taxon>
        <taxon>Sphaerotilaceae</taxon>
        <taxon>Ideonella</taxon>
    </lineage>
</organism>
<accession>A0ABU9C2L9</accession>
<comment type="caution">
    <text evidence="2">The sequence shown here is derived from an EMBL/GenBank/DDBJ whole genome shotgun (WGS) entry which is preliminary data.</text>
</comment>
<keyword evidence="3" id="KW-1185">Reference proteome</keyword>
<reference evidence="2 3" key="1">
    <citation type="submission" date="2024-04" db="EMBL/GenBank/DDBJ databases">
        <title>Novel species of the genus Ideonella isolated from streams.</title>
        <authorList>
            <person name="Lu H."/>
        </authorList>
    </citation>
    <scope>NUCLEOTIDE SEQUENCE [LARGE SCALE GENOMIC DNA]</scope>
    <source>
        <strain evidence="2 3">LYT19W</strain>
    </source>
</reference>
<feature type="compositionally biased region" description="Gly residues" evidence="1">
    <location>
        <begin position="297"/>
        <end position="324"/>
    </location>
</feature>
<protein>
    <submittedName>
        <fullName evidence="2">DUF1631 family protein</fullName>
    </submittedName>
</protein>
<dbReference type="InterPro" id="IPR012434">
    <property type="entry name" value="DUF1631"/>
</dbReference>
<name>A0ABU9C2L9_9BURK</name>
<evidence type="ECO:0000313" key="3">
    <source>
        <dbReference type="Proteomes" id="UP001379945"/>
    </source>
</evidence>
<dbReference type="EMBL" id="JBBUTI010000001">
    <property type="protein sequence ID" value="MEK8044722.1"/>
    <property type="molecule type" value="Genomic_DNA"/>
</dbReference>
<gene>
    <name evidence="2" type="ORF">AACH00_00020</name>
</gene>
<evidence type="ECO:0000256" key="1">
    <source>
        <dbReference type="SAM" id="MobiDB-lite"/>
    </source>
</evidence>
<dbReference type="RefSeq" id="WP_341396887.1">
    <property type="nucleotide sequence ID" value="NZ_JBBUTI010000001.1"/>
</dbReference>